<organism evidence="1">
    <name type="scientific">Siphoviridae sp. ctMeu2</name>
    <dbReference type="NCBI Taxonomy" id="2826262"/>
    <lineage>
        <taxon>Viruses</taxon>
        <taxon>Duplodnaviria</taxon>
        <taxon>Heunggongvirae</taxon>
        <taxon>Uroviricota</taxon>
        <taxon>Caudoviricetes</taxon>
    </lineage>
</organism>
<reference evidence="1" key="1">
    <citation type="journal article" date="2021" name="Proc. Natl. Acad. Sci. U.S.A.">
        <title>A Catalog of Tens of Thousands of Viruses from Human Metagenomes Reveals Hidden Associations with Chronic Diseases.</title>
        <authorList>
            <person name="Tisza M.J."/>
            <person name="Buck C.B."/>
        </authorList>
    </citation>
    <scope>NUCLEOTIDE SEQUENCE</scope>
    <source>
        <strain evidence="1">CtMeu2</strain>
    </source>
</reference>
<proteinExistence type="predicted"/>
<sequence>MSLGLVMVVHVQYSACTTLAICHPNPVYSLYIRKFTQLLVIRTKLANWQNGGINVEIATKSACQIVCHPRFKTGKSPQNWQNLAHVYNTDSGPFQNWQKNWQNACVTPVTQTSESLPTRHTKWYNGWYNNHLRDS</sequence>
<evidence type="ECO:0000313" key="1">
    <source>
        <dbReference type="EMBL" id="DAD75260.1"/>
    </source>
</evidence>
<dbReference type="EMBL" id="BK014778">
    <property type="protein sequence ID" value="DAD75260.1"/>
    <property type="molecule type" value="Genomic_DNA"/>
</dbReference>
<accession>A0A8S5LZ56</accession>
<protein>
    <submittedName>
        <fullName evidence="1">Uncharacterized protein</fullName>
    </submittedName>
</protein>
<name>A0A8S5LZ56_9CAUD</name>